<gene>
    <name evidence="9" type="ORF">BN980_GECA02s07094g</name>
</gene>
<name>A0A0J9X500_GEOCN</name>
<comment type="function">
    <text evidence="7">Component of the SMC5-SMC6 complex, that promotes sister chromatid alignment after DNA damage and facilitates double-stranded DNA breaks (DSBs) repair via homologous recombination between sister chromatids.</text>
</comment>
<comment type="subunit">
    <text evidence="7">Component of the SMC5-SMC6 complex.</text>
</comment>
<comment type="subcellular location">
    <subcellularLocation>
        <location evidence="1 7">Nucleus</location>
    </subcellularLocation>
</comment>
<keyword evidence="4 7" id="KW-0233">DNA recombination</keyword>
<evidence type="ECO:0000256" key="6">
    <source>
        <dbReference type="ARBA" id="ARBA00023242"/>
    </source>
</evidence>
<evidence type="ECO:0000256" key="7">
    <source>
        <dbReference type="RuleBase" id="RU365071"/>
    </source>
</evidence>
<proteinExistence type="inferred from homology"/>
<dbReference type="PANTHER" id="PTHR16140">
    <property type="entry name" value="NON-STRUCTURAL MAINTENANCE OF CHROMOSOMES ELEMENT 4"/>
    <property type="match status" value="1"/>
</dbReference>
<dbReference type="GO" id="GO:0005634">
    <property type="term" value="C:nucleus"/>
    <property type="evidence" value="ECO:0007669"/>
    <property type="project" value="UniProtKB-SubCell"/>
</dbReference>
<comment type="caution">
    <text evidence="9">The sequence shown here is derived from an EMBL/GenBank/DDBJ whole genome shotgun (WGS) entry which is preliminary data.</text>
</comment>
<dbReference type="InterPro" id="IPR014854">
    <property type="entry name" value="Nse4_C"/>
</dbReference>
<dbReference type="AlphaFoldDB" id="A0A0J9X500"/>
<dbReference type="STRING" id="1173061.A0A0J9X500"/>
<evidence type="ECO:0000256" key="2">
    <source>
        <dbReference type="ARBA" id="ARBA00008997"/>
    </source>
</evidence>
<dbReference type="GO" id="GO:0030915">
    <property type="term" value="C:Smc5-Smc6 complex"/>
    <property type="evidence" value="ECO:0007669"/>
    <property type="project" value="UniProtKB-UniRule"/>
</dbReference>
<dbReference type="EMBL" id="CCBN010000002">
    <property type="protein sequence ID" value="CDO52186.1"/>
    <property type="molecule type" value="Genomic_DNA"/>
</dbReference>
<dbReference type="GO" id="GO:0006310">
    <property type="term" value="P:DNA recombination"/>
    <property type="evidence" value="ECO:0007669"/>
    <property type="project" value="UniProtKB-UniRule"/>
</dbReference>
<dbReference type="InterPro" id="IPR027786">
    <property type="entry name" value="Nse4/EID"/>
</dbReference>
<evidence type="ECO:0000313" key="9">
    <source>
        <dbReference type="EMBL" id="CDO52186.1"/>
    </source>
</evidence>
<keyword evidence="5 7" id="KW-0234">DNA repair</keyword>
<reference evidence="9" key="1">
    <citation type="submission" date="2014-03" db="EMBL/GenBank/DDBJ databases">
        <authorList>
            <person name="Casaregola S."/>
        </authorList>
    </citation>
    <scope>NUCLEOTIDE SEQUENCE [LARGE SCALE GENOMIC DNA]</scope>
    <source>
        <strain evidence="9">CLIB 918</strain>
    </source>
</reference>
<evidence type="ECO:0000259" key="8">
    <source>
        <dbReference type="Pfam" id="PF08743"/>
    </source>
</evidence>
<protein>
    <recommendedName>
        <fullName evidence="7">Non-structural maintenance of chromosomes element 4</fullName>
    </recommendedName>
</protein>
<dbReference type="GO" id="GO:0006281">
    <property type="term" value="P:DNA repair"/>
    <property type="evidence" value="ECO:0007669"/>
    <property type="project" value="UniProtKB-UniRule"/>
</dbReference>
<comment type="similarity">
    <text evidence="2 7">Belongs to the NSE4 family.</text>
</comment>
<dbReference type="OrthoDB" id="361242at2759"/>
<keyword evidence="3 7" id="KW-0227">DNA damage</keyword>
<dbReference type="Pfam" id="PF08743">
    <property type="entry name" value="Nse4_C"/>
    <property type="match status" value="1"/>
</dbReference>
<evidence type="ECO:0000256" key="1">
    <source>
        <dbReference type="ARBA" id="ARBA00004123"/>
    </source>
</evidence>
<dbReference type="PANTHER" id="PTHR16140:SF0">
    <property type="entry name" value="NON-STRUCTURAL MAINTENANCE OF CHROMOSOMES ELEMENT 4"/>
    <property type="match status" value="1"/>
</dbReference>
<evidence type="ECO:0000256" key="4">
    <source>
        <dbReference type="ARBA" id="ARBA00023172"/>
    </source>
</evidence>
<evidence type="ECO:0000256" key="3">
    <source>
        <dbReference type="ARBA" id="ARBA00022763"/>
    </source>
</evidence>
<sequence>MTDPRPTQSEKQDKFKRTQLAYREIQTNLEKGRLEKRGLDIVHDAIPQVEQTYKEVERSHEAVMDSIVIAEMSSITAQETRQYELESATSFNIDNFVQCLSTFLDTPQTEGDSDGLLQSTYAPSNGLSGLCNLGGLLYQTSLRPPTSDHMVGPLSVERKVRHIGPRASRIIDSAGESAATELQLNDIQQGKKMTQIIKQIYDLLIEQGATEEEPVGLFEFVLNPQSFSQSVENLFYLSFLVHDDKVSLDLDEANVPVISVLSPLPTDPTAKEREERRRALLPSTQMIFDLEYETWRELCDAFEINESVIPHRVPEQPRTVDPSNPQWYT</sequence>
<organism evidence="9 10">
    <name type="scientific">Geotrichum candidum</name>
    <name type="common">Oospora lactis</name>
    <name type="synonym">Dipodascus geotrichum</name>
    <dbReference type="NCBI Taxonomy" id="1173061"/>
    <lineage>
        <taxon>Eukaryota</taxon>
        <taxon>Fungi</taxon>
        <taxon>Dikarya</taxon>
        <taxon>Ascomycota</taxon>
        <taxon>Saccharomycotina</taxon>
        <taxon>Dipodascomycetes</taxon>
        <taxon>Dipodascales</taxon>
        <taxon>Dipodascaceae</taxon>
        <taxon>Geotrichum</taxon>
    </lineage>
</organism>
<evidence type="ECO:0000256" key="5">
    <source>
        <dbReference type="ARBA" id="ARBA00023204"/>
    </source>
</evidence>
<feature type="domain" description="Non-structural maintenance of chromosome element 4 C-terminal" evidence="8">
    <location>
        <begin position="215"/>
        <end position="309"/>
    </location>
</feature>
<dbReference type="Proteomes" id="UP000242525">
    <property type="component" value="Unassembled WGS sequence"/>
</dbReference>
<keyword evidence="6 7" id="KW-0539">Nucleus</keyword>
<accession>A0A0J9X500</accession>
<evidence type="ECO:0000313" key="10">
    <source>
        <dbReference type="Proteomes" id="UP000242525"/>
    </source>
</evidence>
<keyword evidence="10" id="KW-1185">Reference proteome</keyword>